<comment type="catalytic activity">
    <reaction evidence="9">
        <text>L-proline + NAD(+) = (S)-1-pyrroline-5-carboxylate + NADH + 2 H(+)</text>
        <dbReference type="Rhea" id="RHEA:14105"/>
        <dbReference type="ChEBI" id="CHEBI:15378"/>
        <dbReference type="ChEBI" id="CHEBI:17388"/>
        <dbReference type="ChEBI" id="CHEBI:57540"/>
        <dbReference type="ChEBI" id="CHEBI:57945"/>
        <dbReference type="ChEBI" id="CHEBI:60039"/>
        <dbReference type="EC" id="1.5.1.2"/>
    </reaction>
</comment>
<dbReference type="GO" id="GO:0055129">
    <property type="term" value="P:L-proline biosynthetic process"/>
    <property type="evidence" value="ECO:0007669"/>
    <property type="project" value="UniProtKB-UniRule"/>
</dbReference>
<dbReference type="PANTHER" id="PTHR11645:SF0">
    <property type="entry name" value="PYRROLINE-5-CARBOXYLATE REDUCTASE 3"/>
    <property type="match status" value="1"/>
</dbReference>
<dbReference type="InterPro" id="IPR036291">
    <property type="entry name" value="NAD(P)-bd_dom_sf"/>
</dbReference>
<dbReference type="SUPFAM" id="SSF51735">
    <property type="entry name" value="NAD(P)-binding Rossmann-fold domains"/>
    <property type="match status" value="1"/>
</dbReference>
<evidence type="ECO:0000313" key="16">
    <source>
        <dbReference type="Proteomes" id="UP000286288"/>
    </source>
</evidence>
<dbReference type="FunFam" id="1.10.3730.10:FF:000001">
    <property type="entry name" value="Pyrroline-5-carboxylate reductase"/>
    <property type="match status" value="1"/>
</dbReference>
<dbReference type="PIRSF" id="PIRSF000193">
    <property type="entry name" value="Pyrrol-5-carb_rd"/>
    <property type="match status" value="1"/>
</dbReference>
<organism evidence="15 16">
    <name type="scientific">Enterococcus casseliflavus</name>
    <name type="common">Enterococcus flavescens</name>
    <dbReference type="NCBI Taxonomy" id="37734"/>
    <lineage>
        <taxon>Bacteria</taxon>
        <taxon>Bacillati</taxon>
        <taxon>Bacillota</taxon>
        <taxon>Bacilli</taxon>
        <taxon>Lactobacillales</taxon>
        <taxon>Enterococcaceae</taxon>
        <taxon>Enterococcus</taxon>
    </lineage>
</organism>
<dbReference type="InterPro" id="IPR008927">
    <property type="entry name" value="6-PGluconate_DH-like_C_sf"/>
</dbReference>
<dbReference type="UniPathway" id="UPA00098">
    <property type="reaction ID" value="UER00361"/>
</dbReference>
<dbReference type="Pfam" id="PF03807">
    <property type="entry name" value="F420_oxidored"/>
    <property type="match status" value="1"/>
</dbReference>
<evidence type="ECO:0000256" key="1">
    <source>
        <dbReference type="ARBA" id="ARBA00004496"/>
    </source>
</evidence>
<keyword evidence="4 9" id="KW-0028">Amino-acid biosynthesis</keyword>
<evidence type="ECO:0000256" key="3">
    <source>
        <dbReference type="ARBA" id="ARBA00022490"/>
    </source>
</evidence>
<dbReference type="PANTHER" id="PTHR11645">
    <property type="entry name" value="PYRROLINE-5-CARBOXYLATE REDUCTASE"/>
    <property type="match status" value="1"/>
</dbReference>
<evidence type="ECO:0000256" key="6">
    <source>
        <dbReference type="ARBA" id="ARBA00022857"/>
    </source>
</evidence>
<comment type="function">
    <text evidence="8 9">Catalyzes the reduction of 1-pyrroline-5-carboxylate (PCA) to L-proline.</text>
</comment>
<dbReference type="EMBL" id="QRMZ01000016">
    <property type="protein sequence ID" value="RHK05668.1"/>
    <property type="molecule type" value="Genomic_DNA"/>
</dbReference>
<dbReference type="EC" id="1.5.1.2" evidence="9 10"/>
<dbReference type="InterPro" id="IPR029036">
    <property type="entry name" value="P5CR_dimer"/>
</dbReference>
<reference evidence="15 16" key="1">
    <citation type="submission" date="2018-08" db="EMBL/GenBank/DDBJ databases">
        <title>A genome reference for cultivated species of the human gut microbiota.</title>
        <authorList>
            <person name="Zou Y."/>
            <person name="Xue W."/>
            <person name="Luo G."/>
        </authorList>
    </citation>
    <scope>NUCLEOTIDE SEQUENCE [LARGE SCALE GENOMIC DNA]</scope>
    <source>
        <strain evidence="15 16">AF48-16</strain>
    </source>
</reference>
<evidence type="ECO:0000256" key="8">
    <source>
        <dbReference type="ARBA" id="ARBA00058118"/>
    </source>
</evidence>
<dbReference type="Gene3D" id="3.40.50.720">
    <property type="entry name" value="NAD(P)-binding Rossmann-like Domain"/>
    <property type="match status" value="1"/>
</dbReference>
<dbReference type="GO" id="GO:0005737">
    <property type="term" value="C:cytoplasm"/>
    <property type="evidence" value="ECO:0007669"/>
    <property type="project" value="UniProtKB-SubCell"/>
</dbReference>
<dbReference type="InterPro" id="IPR000304">
    <property type="entry name" value="Pyrroline-COOH_reductase"/>
</dbReference>
<dbReference type="Gene3D" id="1.10.3730.10">
    <property type="entry name" value="ProC C-terminal domain-like"/>
    <property type="match status" value="1"/>
</dbReference>
<comment type="catalytic activity">
    <reaction evidence="9 12">
        <text>L-proline + NADP(+) = (S)-1-pyrroline-5-carboxylate + NADPH + 2 H(+)</text>
        <dbReference type="Rhea" id="RHEA:14109"/>
        <dbReference type="ChEBI" id="CHEBI:15378"/>
        <dbReference type="ChEBI" id="CHEBI:17388"/>
        <dbReference type="ChEBI" id="CHEBI:57783"/>
        <dbReference type="ChEBI" id="CHEBI:58349"/>
        <dbReference type="ChEBI" id="CHEBI:60039"/>
        <dbReference type="EC" id="1.5.1.2"/>
    </reaction>
</comment>
<dbReference type="InterPro" id="IPR028939">
    <property type="entry name" value="P5C_Rdtase_cat_N"/>
</dbReference>
<keyword evidence="3 9" id="KW-0963">Cytoplasm</keyword>
<evidence type="ECO:0000259" key="13">
    <source>
        <dbReference type="Pfam" id="PF03807"/>
    </source>
</evidence>
<dbReference type="FunFam" id="3.40.50.720:FF:000190">
    <property type="entry name" value="Pyrroline-5-carboxylate reductase"/>
    <property type="match status" value="1"/>
</dbReference>
<evidence type="ECO:0000259" key="14">
    <source>
        <dbReference type="Pfam" id="PF14748"/>
    </source>
</evidence>
<evidence type="ECO:0000256" key="2">
    <source>
        <dbReference type="ARBA" id="ARBA00005525"/>
    </source>
</evidence>
<feature type="domain" description="Pyrroline-5-carboxylate reductase dimerisation" evidence="14">
    <location>
        <begin position="161"/>
        <end position="265"/>
    </location>
</feature>
<feature type="binding site" evidence="11">
    <location>
        <begin position="7"/>
        <end position="12"/>
    </location>
    <ligand>
        <name>NADP(+)</name>
        <dbReference type="ChEBI" id="CHEBI:58349"/>
    </ligand>
</feature>
<keyword evidence="5 9" id="KW-0641">Proline biosynthesis</keyword>
<dbReference type="GO" id="GO:0004735">
    <property type="term" value="F:pyrroline-5-carboxylate reductase activity"/>
    <property type="evidence" value="ECO:0007669"/>
    <property type="project" value="UniProtKB-UniRule"/>
</dbReference>
<comment type="subcellular location">
    <subcellularLocation>
        <location evidence="1 9">Cytoplasm</location>
    </subcellularLocation>
</comment>
<dbReference type="PROSITE" id="PS00521">
    <property type="entry name" value="P5CR"/>
    <property type="match status" value="1"/>
</dbReference>
<dbReference type="Proteomes" id="UP000286288">
    <property type="component" value="Unassembled WGS sequence"/>
</dbReference>
<evidence type="ECO:0000256" key="12">
    <source>
        <dbReference type="RuleBase" id="RU003903"/>
    </source>
</evidence>
<evidence type="ECO:0000256" key="9">
    <source>
        <dbReference type="HAMAP-Rule" id="MF_01925"/>
    </source>
</evidence>
<feature type="domain" description="Pyrroline-5-carboxylate reductase catalytic N-terminal" evidence="13">
    <location>
        <begin position="3"/>
        <end position="99"/>
    </location>
</feature>
<evidence type="ECO:0000256" key="4">
    <source>
        <dbReference type="ARBA" id="ARBA00022605"/>
    </source>
</evidence>
<keyword evidence="6 9" id="KW-0521">NADP</keyword>
<evidence type="ECO:0000313" key="15">
    <source>
        <dbReference type="EMBL" id="RHK05668.1"/>
    </source>
</evidence>
<keyword evidence="7 9" id="KW-0560">Oxidoreductase</keyword>
<feature type="binding site" evidence="11">
    <location>
        <begin position="70"/>
        <end position="73"/>
    </location>
    <ligand>
        <name>NADP(+)</name>
        <dbReference type="ChEBI" id="CHEBI:58349"/>
    </ligand>
</feature>
<gene>
    <name evidence="9" type="primary">proC</name>
    <name evidence="15" type="ORF">DW084_12030</name>
</gene>
<comment type="pathway">
    <text evidence="9 12">Amino-acid biosynthesis; L-proline biosynthesis; L-proline from L-glutamate 5-semialdehyde: step 1/1.</text>
</comment>
<protein>
    <recommendedName>
        <fullName evidence="9 10">Pyrroline-5-carboxylate reductase</fullName>
        <shortName evidence="9">P5C reductase</shortName>
        <shortName evidence="9">P5CR</shortName>
        <ecNumber evidence="9 10">1.5.1.2</ecNumber>
    </recommendedName>
    <alternativeName>
        <fullName evidence="9">PCA reductase</fullName>
    </alternativeName>
</protein>
<dbReference type="GeneID" id="15141008"/>
<comment type="caution">
    <text evidence="15">The sequence shown here is derived from an EMBL/GenBank/DDBJ whole genome shotgun (WGS) entry which is preliminary data.</text>
</comment>
<evidence type="ECO:0000256" key="5">
    <source>
        <dbReference type="ARBA" id="ARBA00022650"/>
    </source>
</evidence>
<evidence type="ECO:0000256" key="7">
    <source>
        <dbReference type="ARBA" id="ARBA00023002"/>
    </source>
</evidence>
<proteinExistence type="inferred from homology"/>
<name>A0A415ER07_ENTCA</name>
<comment type="similarity">
    <text evidence="2 9 12">Belongs to the pyrroline-5-carboxylate reductase family.</text>
</comment>
<evidence type="ECO:0000256" key="11">
    <source>
        <dbReference type="PIRSR" id="PIRSR000193-1"/>
    </source>
</evidence>
<dbReference type="NCBIfam" id="TIGR00112">
    <property type="entry name" value="proC"/>
    <property type="match status" value="1"/>
</dbReference>
<dbReference type="Pfam" id="PF14748">
    <property type="entry name" value="P5CR_dimer"/>
    <property type="match status" value="1"/>
</dbReference>
<dbReference type="InterPro" id="IPR053790">
    <property type="entry name" value="P5CR-like_CS"/>
</dbReference>
<evidence type="ECO:0000256" key="10">
    <source>
        <dbReference type="NCBIfam" id="TIGR00112"/>
    </source>
</evidence>
<dbReference type="SUPFAM" id="SSF48179">
    <property type="entry name" value="6-phosphogluconate dehydrogenase C-terminal domain-like"/>
    <property type="match status" value="1"/>
</dbReference>
<dbReference type="RefSeq" id="WP_015508883.1">
    <property type="nucleotide sequence ID" value="NC_020995.1"/>
</dbReference>
<sequence length="266" mass="28175">MRKIAFLGAGNMAKAIINGLIAANLYEAAEILVYNHRYEPTLAQLEKETGITGTTKLADVTEKAEILVLAVKPFVFPRLLADLKDGLTKEHLLVSIAAGVTIAQMEEIIGAHKIVRVMPNTPALVGEGMSSISPNGQVTEAEANEVKQLFESLGKAEQVPESMIDAVIGVSGSSPAYTYLFIEALADGAVAEGMPRPMAYEFAAQAVLGAAKMVLETKEHPGVLKDRVSSPGGTTIQAVKTLEENGFRAAVIKAVQAAADKSRKMS</sequence>
<accession>A0A415ER07</accession>
<dbReference type="HAMAP" id="MF_01925">
    <property type="entry name" value="P5C_reductase"/>
    <property type="match status" value="1"/>
</dbReference>
<dbReference type="AlphaFoldDB" id="A0A415ER07"/>